<dbReference type="AlphaFoldDB" id="A0AAV7W1W6"/>
<feature type="region of interest" description="Disordered" evidence="1">
    <location>
        <begin position="89"/>
        <end position="129"/>
    </location>
</feature>
<evidence type="ECO:0000256" key="1">
    <source>
        <dbReference type="SAM" id="MobiDB-lite"/>
    </source>
</evidence>
<organism evidence="2 3">
    <name type="scientific">Pleurodeles waltl</name>
    <name type="common">Iberian ribbed newt</name>
    <dbReference type="NCBI Taxonomy" id="8319"/>
    <lineage>
        <taxon>Eukaryota</taxon>
        <taxon>Metazoa</taxon>
        <taxon>Chordata</taxon>
        <taxon>Craniata</taxon>
        <taxon>Vertebrata</taxon>
        <taxon>Euteleostomi</taxon>
        <taxon>Amphibia</taxon>
        <taxon>Batrachia</taxon>
        <taxon>Caudata</taxon>
        <taxon>Salamandroidea</taxon>
        <taxon>Salamandridae</taxon>
        <taxon>Pleurodelinae</taxon>
        <taxon>Pleurodeles</taxon>
    </lineage>
</organism>
<dbReference type="EMBL" id="JANPWB010000002">
    <property type="protein sequence ID" value="KAJ1206573.1"/>
    <property type="molecule type" value="Genomic_DNA"/>
</dbReference>
<reference evidence="2" key="1">
    <citation type="journal article" date="2022" name="bioRxiv">
        <title>Sequencing and chromosome-scale assembly of the giantPleurodeles waltlgenome.</title>
        <authorList>
            <person name="Brown T."/>
            <person name="Elewa A."/>
            <person name="Iarovenko S."/>
            <person name="Subramanian E."/>
            <person name="Araus A.J."/>
            <person name="Petzold A."/>
            <person name="Susuki M."/>
            <person name="Suzuki K.-i.T."/>
            <person name="Hayashi T."/>
            <person name="Toyoda A."/>
            <person name="Oliveira C."/>
            <person name="Osipova E."/>
            <person name="Leigh N.D."/>
            <person name="Simon A."/>
            <person name="Yun M.H."/>
        </authorList>
    </citation>
    <scope>NUCLEOTIDE SEQUENCE</scope>
    <source>
        <strain evidence="2">20211129_DDA</strain>
        <tissue evidence="2">Liver</tissue>
    </source>
</reference>
<feature type="compositionally biased region" description="Basic and acidic residues" evidence="1">
    <location>
        <begin position="98"/>
        <end position="114"/>
    </location>
</feature>
<dbReference type="Proteomes" id="UP001066276">
    <property type="component" value="Chromosome 1_2"/>
</dbReference>
<sequence>MGNNSATQQLRVAHPLPIPLTFKGTGRDCVLPVGPILAQGLKHNITILEHPWNTLGDSSRCLLMPKPKALYAPVQQLEMEVRRYQKKIASNQKKHNFTKKDVKEQIPRVEEGHSASETLQMVNSDGEIR</sequence>
<gene>
    <name evidence="2" type="ORF">NDU88_001976</name>
</gene>
<evidence type="ECO:0000313" key="2">
    <source>
        <dbReference type="EMBL" id="KAJ1206573.1"/>
    </source>
</evidence>
<proteinExistence type="predicted"/>
<keyword evidence="3" id="KW-1185">Reference proteome</keyword>
<comment type="caution">
    <text evidence="2">The sequence shown here is derived from an EMBL/GenBank/DDBJ whole genome shotgun (WGS) entry which is preliminary data.</text>
</comment>
<accession>A0AAV7W1W6</accession>
<name>A0AAV7W1W6_PLEWA</name>
<protein>
    <submittedName>
        <fullName evidence="2">Uncharacterized protein</fullName>
    </submittedName>
</protein>
<evidence type="ECO:0000313" key="3">
    <source>
        <dbReference type="Proteomes" id="UP001066276"/>
    </source>
</evidence>